<evidence type="ECO:0000256" key="6">
    <source>
        <dbReference type="ARBA" id="ARBA00012142"/>
    </source>
</evidence>
<evidence type="ECO:0000256" key="3">
    <source>
        <dbReference type="ARBA" id="ARBA00004997"/>
    </source>
</evidence>
<sequence>MRHAKIVCTIGPASRDIEVMRKLLDGGMDVARINMAHGSHEDHAATIANIRQLESESGKPIAVLMDLAGPKLRIGDVENGEVIINEGDDFTVTTRPVMGTNEIVSINYPDLPRDVKAGDTILIDEGLIILEVLGVGEEDVRTRVIEGGPLNSKRGVHLPGVMVSLSPLSEKDRLDLAFGLEQGVDWIGLSFVRNSDDVKLLKSLVAEAIKHAKVIAKIEKQEAVKDIDNILEVADGVMVARGDLGIEMPTEMVPLVQKMIINKCMIVGKPVITATQMLDSMIRNPRPTRAEVSDVANAVLDGTDALMLSGETAMGRFPVESVSMMARTIIAAERDLSFCIDRGAGPRERERLSTTQAISKATCEIASALRATAIITSTQSGETARQVAKHHPAQPIIAISPSDEVVRQLNLTWGVIPLKVGPSINLDNMFDIAVDAPLKADLIEKGDRVVITAGVFVNVPGTTNLIKVHRV</sequence>
<dbReference type="GO" id="GO:0016301">
    <property type="term" value="F:kinase activity"/>
    <property type="evidence" value="ECO:0007669"/>
    <property type="project" value="UniProtKB-KW"/>
</dbReference>
<dbReference type="InterPro" id="IPR040442">
    <property type="entry name" value="Pyrv_kinase-like_dom_sf"/>
</dbReference>
<comment type="caution">
    <text evidence="20">The sequence shown here is derived from an EMBL/GenBank/DDBJ whole genome shotgun (WGS) entry which is preliminary data.</text>
</comment>
<dbReference type="Pfam" id="PF02887">
    <property type="entry name" value="PK_C"/>
    <property type="match status" value="1"/>
</dbReference>
<keyword evidence="10" id="KW-0547">Nucleotide-binding</keyword>
<keyword evidence="8 17" id="KW-0808">Transferase</keyword>
<dbReference type="SUPFAM" id="SSF52935">
    <property type="entry name" value="PK C-terminal domain-like"/>
    <property type="match status" value="1"/>
</dbReference>
<dbReference type="NCBIfam" id="NF004491">
    <property type="entry name" value="PRK05826.1"/>
    <property type="match status" value="1"/>
</dbReference>
<dbReference type="FunFam" id="3.20.20.60:FF:000025">
    <property type="entry name" value="Pyruvate kinase"/>
    <property type="match status" value="1"/>
</dbReference>
<dbReference type="SUPFAM" id="SSF51621">
    <property type="entry name" value="Phosphoenolpyruvate/pyruvate domain"/>
    <property type="match status" value="1"/>
</dbReference>
<evidence type="ECO:0000256" key="17">
    <source>
        <dbReference type="RuleBase" id="RU000504"/>
    </source>
</evidence>
<organism evidence="20 21">
    <name type="scientific">Candidatus Aquicultor secundus</name>
    <dbReference type="NCBI Taxonomy" id="1973895"/>
    <lineage>
        <taxon>Bacteria</taxon>
        <taxon>Bacillati</taxon>
        <taxon>Actinomycetota</taxon>
        <taxon>Candidatus Aquicultoria</taxon>
        <taxon>Candidatus Aquicultorales</taxon>
        <taxon>Candidatus Aquicultoraceae</taxon>
        <taxon>Candidatus Aquicultor</taxon>
    </lineage>
</organism>
<dbReference type="RefSeq" id="WP_286677900.1">
    <property type="nucleotide sequence ID" value="NZ_MNXI01000044.1"/>
</dbReference>
<comment type="cofactor">
    <cofactor evidence="1">
        <name>Mg(2+)</name>
        <dbReference type="ChEBI" id="CHEBI:18420"/>
    </cofactor>
</comment>
<comment type="catalytic activity">
    <reaction evidence="17">
        <text>pyruvate + ATP = phosphoenolpyruvate + ADP + H(+)</text>
        <dbReference type="Rhea" id="RHEA:18157"/>
        <dbReference type="ChEBI" id="CHEBI:15361"/>
        <dbReference type="ChEBI" id="CHEBI:15378"/>
        <dbReference type="ChEBI" id="CHEBI:30616"/>
        <dbReference type="ChEBI" id="CHEBI:58702"/>
        <dbReference type="ChEBI" id="CHEBI:456216"/>
        <dbReference type="EC" id="2.7.1.40"/>
    </reaction>
</comment>
<dbReference type="InterPro" id="IPR015795">
    <property type="entry name" value="Pyrv_Knase_C"/>
</dbReference>
<dbReference type="InterPro" id="IPR001697">
    <property type="entry name" value="Pyr_Knase"/>
</dbReference>
<keyword evidence="13 17" id="KW-0460">Magnesium</keyword>
<dbReference type="PANTHER" id="PTHR11817">
    <property type="entry name" value="PYRUVATE KINASE"/>
    <property type="match status" value="1"/>
</dbReference>
<keyword evidence="11 17" id="KW-0418">Kinase</keyword>
<feature type="domain" description="Pyruvate kinase C-terminal" evidence="19">
    <location>
        <begin position="356"/>
        <end position="469"/>
    </location>
</feature>
<evidence type="ECO:0000256" key="5">
    <source>
        <dbReference type="ARBA" id="ARBA00011881"/>
    </source>
</evidence>
<evidence type="ECO:0000259" key="18">
    <source>
        <dbReference type="Pfam" id="PF00224"/>
    </source>
</evidence>
<evidence type="ECO:0000256" key="13">
    <source>
        <dbReference type="ARBA" id="ARBA00022842"/>
    </source>
</evidence>
<dbReference type="Gene3D" id="3.40.1380.20">
    <property type="entry name" value="Pyruvate kinase, C-terminal domain"/>
    <property type="match status" value="1"/>
</dbReference>
<evidence type="ECO:0000256" key="8">
    <source>
        <dbReference type="ARBA" id="ARBA00022679"/>
    </source>
</evidence>
<dbReference type="EC" id="2.7.1.40" evidence="6 16"/>
<evidence type="ECO:0000313" key="21">
    <source>
        <dbReference type="Proteomes" id="UP000230956"/>
    </source>
</evidence>
<keyword evidence="15 20" id="KW-0670">Pyruvate</keyword>
<dbReference type="EMBL" id="PFNG01000224">
    <property type="protein sequence ID" value="PIZ35844.1"/>
    <property type="molecule type" value="Genomic_DNA"/>
</dbReference>
<dbReference type="GO" id="GO:0004743">
    <property type="term" value="F:pyruvate kinase activity"/>
    <property type="evidence" value="ECO:0007669"/>
    <property type="project" value="UniProtKB-UniRule"/>
</dbReference>
<keyword evidence="9" id="KW-0479">Metal-binding</keyword>
<dbReference type="PROSITE" id="PS00110">
    <property type="entry name" value="PYRUVATE_KINASE"/>
    <property type="match status" value="1"/>
</dbReference>
<dbReference type="Proteomes" id="UP000230956">
    <property type="component" value="Unassembled WGS sequence"/>
</dbReference>
<dbReference type="InterPro" id="IPR018209">
    <property type="entry name" value="Pyrv_Knase_AS"/>
</dbReference>
<evidence type="ECO:0000256" key="14">
    <source>
        <dbReference type="ARBA" id="ARBA00023152"/>
    </source>
</evidence>
<keyword evidence="12" id="KW-0067">ATP-binding</keyword>
<protein>
    <recommendedName>
        <fullName evidence="7 16">Pyruvate kinase</fullName>
        <ecNumber evidence="6 16">2.7.1.40</ecNumber>
    </recommendedName>
</protein>
<evidence type="ECO:0000256" key="10">
    <source>
        <dbReference type="ARBA" id="ARBA00022741"/>
    </source>
</evidence>
<evidence type="ECO:0000256" key="4">
    <source>
        <dbReference type="ARBA" id="ARBA00008663"/>
    </source>
</evidence>
<dbReference type="InterPro" id="IPR015806">
    <property type="entry name" value="Pyrv_Knase_insert_dom_sf"/>
</dbReference>
<reference evidence="21" key="1">
    <citation type="submission" date="2017-09" db="EMBL/GenBank/DDBJ databases">
        <title>Depth-based differentiation of microbial function through sediment-hosted aquifers and enrichment of novel symbionts in the deep terrestrial subsurface.</title>
        <authorList>
            <person name="Probst A.J."/>
            <person name="Ladd B."/>
            <person name="Jarett J.K."/>
            <person name="Geller-Mcgrath D.E."/>
            <person name="Sieber C.M.K."/>
            <person name="Emerson J.B."/>
            <person name="Anantharaman K."/>
            <person name="Thomas B.C."/>
            <person name="Malmstrom R."/>
            <person name="Stieglmeier M."/>
            <person name="Klingl A."/>
            <person name="Woyke T."/>
            <person name="Ryan C.M."/>
            <person name="Banfield J.F."/>
        </authorList>
    </citation>
    <scope>NUCLEOTIDE SEQUENCE [LARGE SCALE GENOMIC DNA]</scope>
</reference>
<evidence type="ECO:0000256" key="2">
    <source>
        <dbReference type="ARBA" id="ARBA00001958"/>
    </source>
</evidence>
<dbReference type="SUPFAM" id="SSF50800">
    <property type="entry name" value="PK beta-barrel domain-like"/>
    <property type="match status" value="1"/>
</dbReference>
<evidence type="ECO:0000256" key="16">
    <source>
        <dbReference type="NCBIfam" id="TIGR01064"/>
    </source>
</evidence>
<name>A0A2M7T601_9ACTN</name>
<evidence type="ECO:0000256" key="7">
    <source>
        <dbReference type="ARBA" id="ARBA00018587"/>
    </source>
</evidence>
<dbReference type="PRINTS" id="PR01050">
    <property type="entry name" value="PYRUVTKNASE"/>
</dbReference>
<dbReference type="NCBIfam" id="TIGR01064">
    <property type="entry name" value="pyruv_kin"/>
    <property type="match status" value="1"/>
</dbReference>
<dbReference type="Pfam" id="PF00224">
    <property type="entry name" value="PK"/>
    <property type="match status" value="1"/>
</dbReference>
<dbReference type="FunFam" id="2.40.33.10:FF:000001">
    <property type="entry name" value="Pyruvate kinase"/>
    <property type="match status" value="1"/>
</dbReference>
<dbReference type="AlphaFoldDB" id="A0A2M7T601"/>
<evidence type="ECO:0000313" key="20">
    <source>
        <dbReference type="EMBL" id="PIZ35844.1"/>
    </source>
</evidence>
<evidence type="ECO:0000256" key="12">
    <source>
        <dbReference type="ARBA" id="ARBA00022840"/>
    </source>
</evidence>
<dbReference type="UniPathway" id="UPA00109">
    <property type="reaction ID" value="UER00188"/>
</dbReference>
<dbReference type="InterPro" id="IPR036918">
    <property type="entry name" value="Pyrv_Knase_C_sf"/>
</dbReference>
<dbReference type="Gene3D" id="3.20.20.60">
    <property type="entry name" value="Phosphoenolpyruvate-binding domains"/>
    <property type="match status" value="1"/>
</dbReference>
<evidence type="ECO:0000259" key="19">
    <source>
        <dbReference type="Pfam" id="PF02887"/>
    </source>
</evidence>
<comment type="similarity">
    <text evidence="4 17">Belongs to the pyruvate kinase family.</text>
</comment>
<comment type="cofactor">
    <cofactor evidence="2">
        <name>K(+)</name>
        <dbReference type="ChEBI" id="CHEBI:29103"/>
    </cofactor>
</comment>
<feature type="domain" description="Pyruvate kinase barrel" evidence="18">
    <location>
        <begin position="1"/>
        <end position="322"/>
    </location>
</feature>
<dbReference type="InterPro" id="IPR015793">
    <property type="entry name" value="Pyrv_Knase_brl"/>
</dbReference>
<evidence type="ECO:0000256" key="15">
    <source>
        <dbReference type="ARBA" id="ARBA00023317"/>
    </source>
</evidence>
<dbReference type="Gene3D" id="2.40.33.10">
    <property type="entry name" value="PK beta-barrel domain-like"/>
    <property type="match status" value="1"/>
</dbReference>
<keyword evidence="14 17" id="KW-0324">Glycolysis</keyword>
<accession>A0A2M7T601</accession>
<dbReference type="GO" id="GO:0000287">
    <property type="term" value="F:magnesium ion binding"/>
    <property type="evidence" value="ECO:0007669"/>
    <property type="project" value="UniProtKB-UniRule"/>
</dbReference>
<evidence type="ECO:0000256" key="1">
    <source>
        <dbReference type="ARBA" id="ARBA00001946"/>
    </source>
</evidence>
<evidence type="ECO:0000256" key="11">
    <source>
        <dbReference type="ARBA" id="ARBA00022777"/>
    </source>
</evidence>
<dbReference type="GO" id="GO:0005524">
    <property type="term" value="F:ATP binding"/>
    <property type="evidence" value="ECO:0007669"/>
    <property type="project" value="UniProtKB-KW"/>
</dbReference>
<comment type="subunit">
    <text evidence="5">Homotetramer.</text>
</comment>
<proteinExistence type="inferred from homology"/>
<dbReference type="GO" id="GO:0030955">
    <property type="term" value="F:potassium ion binding"/>
    <property type="evidence" value="ECO:0007669"/>
    <property type="project" value="UniProtKB-UniRule"/>
</dbReference>
<dbReference type="NCBIfam" id="NF004978">
    <property type="entry name" value="PRK06354.1"/>
    <property type="match status" value="1"/>
</dbReference>
<dbReference type="InterPro" id="IPR011037">
    <property type="entry name" value="Pyrv_Knase-like_insert_dom_sf"/>
</dbReference>
<comment type="pathway">
    <text evidence="3 17">Carbohydrate degradation; glycolysis; pyruvate from D-glyceraldehyde 3-phosphate: step 5/5.</text>
</comment>
<evidence type="ECO:0000256" key="9">
    <source>
        <dbReference type="ARBA" id="ARBA00022723"/>
    </source>
</evidence>
<gene>
    <name evidence="20" type="primary">pyk</name>
    <name evidence="20" type="ORF">COY37_09670</name>
</gene>
<dbReference type="InterPro" id="IPR015813">
    <property type="entry name" value="Pyrv/PenolPyrv_kinase-like_dom"/>
</dbReference>